<dbReference type="AlphaFoldDB" id="A0A081NKW8"/>
<keyword evidence="3" id="KW-0732">Signal</keyword>
<keyword evidence="5" id="KW-1185">Reference proteome</keyword>
<dbReference type="SUPFAM" id="SSF53850">
    <property type="entry name" value="Periplasmic binding protein-like II"/>
    <property type="match status" value="1"/>
</dbReference>
<accession>A0A081NKW8</accession>
<evidence type="ECO:0008006" key="6">
    <source>
        <dbReference type="Google" id="ProtNLM"/>
    </source>
</evidence>
<comment type="similarity">
    <text evidence="2">Belongs to the bacterial solute-binding protein 1 family.</text>
</comment>
<evidence type="ECO:0000313" key="5">
    <source>
        <dbReference type="Proteomes" id="UP000028073"/>
    </source>
</evidence>
<dbReference type="RefSeq" id="WP_034832714.1">
    <property type="nucleotide sequence ID" value="NZ_JOKH01000001.1"/>
</dbReference>
<evidence type="ECO:0000256" key="3">
    <source>
        <dbReference type="SAM" id="SignalP"/>
    </source>
</evidence>
<name>A0A081NKW8_9GAMM</name>
<dbReference type="InterPro" id="IPR006059">
    <property type="entry name" value="SBP"/>
</dbReference>
<dbReference type="EMBL" id="JOKH01000001">
    <property type="protein sequence ID" value="KEQ19091.1"/>
    <property type="molecule type" value="Genomic_DNA"/>
</dbReference>
<organism evidence="4 5">
    <name type="scientific">Endozoicomonas numazuensis</name>
    <dbReference type="NCBI Taxonomy" id="1137799"/>
    <lineage>
        <taxon>Bacteria</taxon>
        <taxon>Pseudomonadati</taxon>
        <taxon>Pseudomonadota</taxon>
        <taxon>Gammaproteobacteria</taxon>
        <taxon>Oceanospirillales</taxon>
        <taxon>Endozoicomonadaceae</taxon>
        <taxon>Endozoicomonas</taxon>
    </lineage>
</organism>
<evidence type="ECO:0000313" key="4">
    <source>
        <dbReference type="EMBL" id="KEQ19091.1"/>
    </source>
</evidence>
<evidence type="ECO:0000256" key="1">
    <source>
        <dbReference type="ARBA" id="ARBA00004418"/>
    </source>
</evidence>
<dbReference type="InterPro" id="IPR050490">
    <property type="entry name" value="Bact_solute-bd_prot1"/>
</dbReference>
<dbReference type="GO" id="GO:0042597">
    <property type="term" value="C:periplasmic space"/>
    <property type="evidence" value="ECO:0007669"/>
    <property type="project" value="UniProtKB-SubCell"/>
</dbReference>
<dbReference type="Pfam" id="PF01547">
    <property type="entry name" value="SBP_bac_1"/>
    <property type="match status" value="1"/>
</dbReference>
<dbReference type="Proteomes" id="UP000028073">
    <property type="component" value="Unassembled WGS sequence"/>
</dbReference>
<comment type="caution">
    <text evidence="4">The sequence shown here is derived from an EMBL/GenBank/DDBJ whole genome shotgun (WGS) entry which is preliminary data.</text>
</comment>
<proteinExistence type="inferred from homology"/>
<feature type="signal peptide" evidence="3">
    <location>
        <begin position="1"/>
        <end position="26"/>
    </location>
</feature>
<comment type="subcellular location">
    <subcellularLocation>
        <location evidence="1">Periplasm</location>
    </subcellularLocation>
</comment>
<dbReference type="OrthoDB" id="6189216at2"/>
<reference evidence="4 5" key="1">
    <citation type="submission" date="2014-06" db="EMBL/GenBank/DDBJ databases">
        <title>Whole Genome Sequences of Three Symbiotic Endozoicomonas Bacteria.</title>
        <authorList>
            <person name="Neave M.J."/>
            <person name="Apprill A."/>
            <person name="Voolstra C.R."/>
        </authorList>
    </citation>
    <scope>NUCLEOTIDE SEQUENCE [LARGE SCALE GENOMIC DNA]</scope>
    <source>
        <strain evidence="4 5">DSM 25634</strain>
    </source>
</reference>
<protein>
    <recommendedName>
        <fullName evidence="6">Sugar ABC transporter substrate-binding protein</fullName>
    </recommendedName>
</protein>
<dbReference type="PANTHER" id="PTHR43649">
    <property type="entry name" value="ARABINOSE-BINDING PROTEIN-RELATED"/>
    <property type="match status" value="1"/>
</dbReference>
<evidence type="ECO:0000256" key="2">
    <source>
        <dbReference type="ARBA" id="ARBA00008520"/>
    </source>
</evidence>
<dbReference type="eggNOG" id="COG1653">
    <property type="taxonomic scope" value="Bacteria"/>
</dbReference>
<dbReference type="STRING" id="1137799.GZ78_03495"/>
<feature type="chain" id="PRO_5001760875" description="Sugar ABC transporter substrate-binding protein" evidence="3">
    <location>
        <begin position="27"/>
        <end position="403"/>
    </location>
</feature>
<dbReference type="Gene3D" id="3.40.190.10">
    <property type="entry name" value="Periplasmic binding protein-like II"/>
    <property type="match status" value="2"/>
</dbReference>
<gene>
    <name evidence="4" type="ORF">GZ78_03495</name>
</gene>
<dbReference type="PANTHER" id="PTHR43649:SF12">
    <property type="entry name" value="DIACETYLCHITOBIOSE BINDING PROTEIN DASA"/>
    <property type="match status" value="1"/>
</dbReference>
<sequence>MKTLKQCLVAASVGLSVAVTSFSAAADVTLKLWTWREQEKPLWEEVSKRLEGVDIKVEVTDAQQYNSRLNVALQNGGPDLFQGRPGASFLDQYVKAGIVKPISESVDLSGLAQGVMNAGQASDGKTYGVPFAVQTIQILYNKKLFRELGIKEPTNQAEFTEAMKKLKAAGKVPLDIAGRAGWSLAMLNAALEAGFLGDDLDTIASRKDPFTSDKYVAMLEAFESWKPYINSAASGQDYGGMRVNVALGEAGMIIDGLWSTSQASTIRQTDPEAEIGLMPVPGPAGKVYAFADGAYLVNATSANVEAANKVLAYTASKEFGQLFADLVGELTTYKSGISYKSEYQQQAAEFIARNGQEYLTWKGPINVAYEEVVGPNFQEFIAGKISAKQLAQKIETGFKSKGL</sequence>